<proteinExistence type="predicted"/>
<dbReference type="Pfam" id="PF06347">
    <property type="entry name" value="SH3_4"/>
    <property type="match status" value="1"/>
</dbReference>
<dbReference type="AlphaFoldDB" id="A0A915YGR8"/>
<gene>
    <name evidence="1" type="ORF">AsAng_0033870</name>
</gene>
<reference evidence="1" key="1">
    <citation type="submission" date="2022-09" db="EMBL/GenBank/DDBJ databases">
        <title>Aureispira anguillicida sp. nov., isolated from Leptocephalus of Japanese eel Anguilla japonica.</title>
        <authorList>
            <person name="Yuasa K."/>
            <person name="Mekata T."/>
            <person name="Ikunari K."/>
        </authorList>
    </citation>
    <scope>NUCLEOTIDE SEQUENCE</scope>
    <source>
        <strain evidence="1">EL160426</strain>
    </source>
</reference>
<name>A0A915YGR8_9BACT</name>
<dbReference type="Gene3D" id="2.30.30.40">
    <property type="entry name" value="SH3 Domains"/>
    <property type="match status" value="1"/>
</dbReference>
<organism evidence="1 2">
    <name type="scientific">Aureispira anguillae</name>
    <dbReference type="NCBI Taxonomy" id="2864201"/>
    <lineage>
        <taxon>Bacteria</taxon>
        <taxon>Pseudomonadati</taxon>
        <taxon>Bacteroidota</taxon>
        <taxon>Saprospiria</taxon>
        <taxon>Saprospirales</taxon>
        <taxon>Saprospiraceae</taxon>
        <taxon>Aureispira</taxon>
    </lineage>
</organism>
<keyword evidence="2" id="KW-1185">Reference proteome</keyword>
<sequence length="222" mass="25315">MYPFYSQFLSWGLFCFAFCLVGCNTEPQYSTKPPTKTTWTQSELDAINVYVIAGDYYEMQIGIKGDELTGVYRDPTAPKDKNCLFFFEGRIGTQNPIQVICYNPISTKAPIRGKFKFLGDAIIAQLDQLPQEVCTTEFTDKIGHSVVLDTKKEWSAIRMIQHATTFYSKPSLESAASEYQLLQGTVVAIQEKRNNWVLVEMMEGDHRLGWIPEHVLYPLVEL</sequence>
<dbReference type="InterPro" id="IPR010466">
    <property type="entry name" value="DUF1058"/>
</dbReference>
<accession>A0A915YGR8</accession>
<dbReference type="Proteomes" id="UP001060919">
    <property type="component" value="Chromosome"/>
</dbReference>
<dbReference type="EMBL" id="AP026867">
    <property type="protein sequence ID" value="BDS12663.1"/>
    <property type="molecule type" value="Genomic_DNA"/>
</dbReference>
<dbReference type="KEGG" id="aup:AsAng_0033870"/>
<evidence type="ECO:0000313" key="2">
    <source>
        <dbReference type="Proteomes" id="UP001060919"/>
    </source>
</evidence>
<evidence type="ECO:0008006" key="3">
    <source>
        <dbReference type="Google" id="ProtNLM"/>
    </source>
</evidence>
<evidence type="ECO:0000313" key="1">
    <source>
        <dbReference type="EMBL" id="BDS12663.1"/>
    </source>
</evidence>
<dbReference type="RefSeq" id="WP_264788024.1">
    <property type="nucleotide sequence ID" value="NZ_AP026867.1"/>
</dbReference>
<protein>
    <recommendedName>
        <fullName evidence="3">SH3 domain-containing protein</fullName>
    </recommendedName>
</protein>